<protein>
    <submittedName>
        <fullName evidence="2">Uncharacterized protein</fullName>
    </submittedName>
</protein>
<reference evidence="2 3" key="1">
    <citation type="journal article" date="2014" name="Agronomy (Basel)">
        <title>A Draft Genome Sequence for Ensete ventricosum, the Drought-Tolerant Tree Against Hunger.</title>
        <authorList>
            <person name="Harrison J."/>
            <person name="Moore K.A."/>
            <person name="Paszkiewicz K."/>
            <person name="Jones T."/>
            <person name="Grant M."/>
            <person name="Ambacheew D."/>
            <person name="Muzemil S."/>
            <person name="Studholme D.J."/>
        </authorList>
    </citation>
    <scope>NUCLEOTIDE SEQUENCE [LARGE SCALE GENOMIC DNA]</scope>
</reference>
<feature type="non-terminal residue" evidence="2">
    <location>
        <position position="320"/>
    </location>
</feature>
<evidence type="ECO:0000313" key="2">
    <source>
        <dbReference type="EMBL" id="RRT34449.1"/>
    </source>
</evidence>
<name>A0A426X4P9_ENSVE</name>
<dbReference type="Proteomes" id="UP000287651">
    <property type="component" value="Unassembled WGS sequence"/>
</dbReference>
<gene>
    <name evidence="2" type="ORF">B296_00057026</name>
</gene>
<accession>A0A426X4P9</accession>
<sequence length="320" mass="35829">MGGTYRSARLLVHGPPATGRFRQKSTVGGRLKGEINRRRLIEQEKGKKKKRRKRRKKEKRRKNNLAPACGPRPCAVAARGSRALFLLHGEKDRGDVVCVVHTVWYRYQDELGTLVRIDWVQGVVACDFSGGPSLHYHYPRALRLPLLSCLAFTAAHVPAVAWVPTTYCCSCACCPLLCACLSLLVHLPPAASTSPLPHPLPLLLLLFLTTSYLILLLSSSSECSDVLCISILPEMDRIRTGTAMDQDESGYGYTDHLLPGGTTKIDRRRLIEGEIDRRWSIKGEKGKRKRRKKKRRRKKYLLSPCCPRPRAVAVLARGSV</sequence>
<evidence type="ECO:0000313" key="3">
    <source>
        <dbReference type="Proteomes" id="UP000287651"/>
    </source>
</evidence>
<feature type="region of interest" description="Disordered" evidence="1">
    <location>
        <begin position="37"/>
        <end position="67"/>
    </location>
</feature>
<dbReference type="EMBL" id="AMZH03026779">
    <property type="protein sequence ID" value="RRT34449.1"/>
    <property type="molecule type" value="Genomic_DNA"/>
</dbReference>
<feature type="compositionally biased region" description="Basic residues" evidence="1">
    <location>
        <begin position="46"/>
        <end position="63"/>
    </location>
</feature>
<dbReference type="AlphaFoldDB" id="A0A426X4P9"/>
<evidence type="ECO:0000256" key="1">
    <source>
        <dbReference type="SAM" id="MobiDB-lite"/>
    </source>
</evidence>
<proteinExistence type="predicted"/>
<organism evidence="2 3">
    <name type="scientific">Ensete ventricosum</name>
    <name type="common">Abyssinian banana</name>
    <name type="synonym">Musa ensete</name>
    <dbReference type="NCBI Taxonomy" id="4639"/>
    <lineage>
        <taxon>Eukaryota</taxon>
        <taxon>Viridiplantae</taxon>
        <taxon>Streptophyta</taxon>
        <taxon>Embryophyta</taxon>
        <taxon>Tracheophyta</taxon>
        <taxon>Spermatophyta</taxon>
        <taxon>Magnoliopsida</taxon>
        <taxon>Liliopsida</taxon>
        <taxon>Zingiberales</taxon>
        <taxon>Musaceae</taxon>
        <taxon>Ensete</taxon>
    </lineage>
</organism>
<comment type="caution">
    <text evidence="2">The sequence shown here is derived from an EMBL/GenBank/DDBJ whole genome shotgun (WGS) entry which is preliminary data.</text>
</comment>